<name>A0A699J048_TANCI</name>
<protein>
    <submittedName>
        <fullName evidence="1">Uncharacterized protein</fullName>
    </submittedName>
</protein>
<dbReference type="AlphaFoldDB" id="A0A699J048"/>
<organism evidence="1">
    <name type="scientific">Tanacetum cinerariifolium</name>
    <name type="common">Dalmatian daisy</name>
    <name type="synonym">Chrysanthemum cinerariifolium</name>
    <dbReference type="NCBI Taxonomy" id="118510"/>
    <lineage>
        <taxon>Eukaryota</taxon>
        <taxon>Viridiplantae</taxon>
        <taxon>Streptophyta</taxon>
        <taxon>Embryophyta</taxon>
        <taxon>Tracheophyta</taxon>
        <taxon>Spermatophyta</taxon>
        <taxon>Magnoliopsida</taxon>
        <taxon>eudicotyledons</taxon>
        <taxon>Gunneridae</taxon>
        <taxon>Pentapetalae</taxon>
        <taxon>asterids</taxon>
        <taxon>campanulids</taxon>
        <taxon>Asterales</taxon>
        <taxon>Asteraceae</taxon>
        <taxon>Asteroideae</taxon>
        <taxon>Anthemideae</taxon>
        <taxon>Anthemidinae</taxon>
        <taxon>Tanacetum</taxon>
    </lineage>
</organism>
<evidence type="ECO:0000313" key="1">
    <source>
        <dbReference type="EMBL" id="GFA00882.1"/>
    </source>
</evidence>
<comment type="caution">
    <text evidence="1">The sequence shown here is derived from an EMBL/GenBank/DDBJ whole genome shotgun (WGS) entry which is preliminary data.</text>
</comment>
<dbReference type="EMBL" id="BKCJ010355054">
    <property type="protein sequence ID" value="GFA00882.1"/>
    <property type="molecule type" value="Genomic_DNA"/>
</dbReference>
<accession>A0A699J048</accession>
<gene>
    <name evidence="1" type="ORF">Tci_572854</name>
</gene>
<proteinExistence type="predicted"/>
<reference evidence="1" key="1">
    <citation type="journal article" date="2019" name="Sci. Rep.">
        <title>Draft genome of Tanacetum cinerariifolium, the natural source of mosquito coil.</title>
        <authorList>
            <person name="Yamashiro T."/>
            <person name="Shiraishi A."/>
            <person name="Satake H."/>
            <person name="Nakayama K."/>
        </authorList>
    </citation>
    <scope>NUCLEOTIDE SEQUENCE</scope>
</reference>
<sequence>MASLPKCWALQERVGGWEWVDIMVLNCQSSAELEYVPGVIAAVKMAEFLNKKLWIDDRRLQKLRNIEIVAEEMAFDKDRFIQNL</sequence>